<evidence type="ECO:0000313" key="2">
    <source>
        <dbReference type="Proteomes" id="UP000823775"/>
    </source>
</evidence>
<reference evidence="1 2" key="1">
    <citation type="journal article" date="2021" name="BMC Genomics">
        <title>Datura genome reveals duplications of psychoactive alkaloid biosynthetic genes and high mutation rate following tissue culture.</title>
        <authorList>
            <person name="Rajewski A."/>
            <person name="Carter-House D."/>
            <person name="Stajich J."/>
            <person name="Litt A."/>
        </authorList>
    </citation>
    <scope>NUCLEOTIDE SEQUENCE [LARGE SCALE GENOMIC DNA]</scope>
    <source>
        <strain evidence="1">AR-01</strain>
    </source>
</reference>
<accession>A0ABS8S4Y2</accession>
<organism evidence="1 2">
    <name type="scientific">Datura stramonium</name>
    <name type="common">Jimsonweed</name>
    <name type="synonym">Common thornapple</name>
    <dbReference type="NCBI Taxonomy" id="4076"/>
    <lineage>
        <taxon>Eukaryota</taxon>
        <taxon>Viridiplantae</taxon>
        <taxon>Streptophyta</taxon>
        <taxon>Embryophyta</taxon>
        <taxon>Tracheophyta</taxon>
        <taxon>Spermatophyta</taxon>
        <taxon>Magnoliopsida</taxon>
        <taxon>eudicotyledons</taxon>
        <taxon>Gunneridae</taxon>
        <taxon>Pentapetalae</taxon>
        <taxon>asterids</taxon>
        <taxon>lamiids</taxon>
        <taxon>Solanales</taxon>
        <taxon>Solanaceae</taxon>
        <taxon>Solanoideae</taxon>
        <taxon>Datureae</taxon>
        <taxon>Datura</taxon>
    </lineage>
</organism>
<protein>
    <submittedName>
        <fullName evidence="1">Uncharacterized protein</fullName>
    </submittedName>
</protein>
<gene>
    <name evidence="1" type="ORF">HAX54_022193</name>
</gene>
<dbReference type="Proteomes" id="UP000823775">
    <property type="component" value="Unassembled WGS sequence"/>
</dbReference>
<name>A0ABS8S4Y2_DATST</name>
<comment type="caution">
    <text evidence="1">The sequence shown here is derived from an EMBL/GenBank/DDBJ whole genome shotgun (WGS) entry which is preliminary data.</text>
</comment>
<keyword evidence="2" id="KW-1185">Reference proteome</keyword>
<feature type="non-terminal residue" evidence="1">
    <location>
        <position position="1"/>
    </location>
</feature>
<dbReference type="EMBL" id="JACEIK010000267">
    <property type="protein sequence ID" value="MCD7453802.1"/>
    <property type="molecule type" value="Genomic_DNA"/>
</dbReference>
<proteinExistence type="predicted"/>
<evidence type="ECO:0000313" key="1">
    <source>
        <dbReference type="EMBL" id="MCD7453802.1"/>
    </source>
</evidence>
<sequence>VANIGYNQLTQITYKGENQGTHDVYGRKIDSKRKETNQDSVLLLKKYSSRM</sequence>